<feature type="transmembrane region" description="Helical" evidence="1">
    <location>
        <begin position="73"/>
        <end position="92"/>
    </location>
</feature>
<dbReference type="RefSeq" id="WP_091280957.1">
    <property type="nucleotide sequence ID" value="NZ_JABAPH010000008.1"/>
</dbReference>
<keyword evidence="3" id="KW-1185">Reference proteome</keyword>
<dbReference type="InterPro" id="IPR006938">
    <property type="entry name" value="DUF624"/>
</dbReference>
<sequence>MNPNSAIYRVLDALANLIIINLLIIICSLPLITVGFALRAGYQGIADISNDSDARIVRTFIARLRRRWDATTTWGIILVIAIVLSVFEWFVLGQGVVLQSDQLSVAVLFIMKAGILCGVLILCSLTLSIYSLPLPANEKIGLIDMLTQALIKIAHCPARSIVAVAIAWAPVLLLFAVPTQWGAVVGYYLLVGFALPGYVFVLPVSQE</sequence>
<dbReference type="STRING" id="131112.SAMN04489737_1164"/>
<protein>
    <submittedName>
        <fullName evidence="2">Uncharacterized protein</fullName>
    </submittedName>
</protein>
<gene>
    <name evidence="2" type="ORF">SAMN04489737_1164</name>
</gene>
<dbReference type="GeneID" id="65344898"/>
<organism evidence="2 3">
    <name type="scientific">Arcanobacterium phocae</name>
    <dbReference type="NCBI Taxonomy" id="131112"/>
    <lineage>
        <taxon>Bacteria</taxon>
        <taxon>Bacillati</taxon>
        <taxon>Actinomycetota</taxon>
        <taxon>Actinomycetes</taxon>
        <taxon>Actinomycetales</taxon>
        <taxon>Actinomycetaceae</taxon>
        <taxon>Arcanobacterium</taxon>
    </lineage>
</organism>
<name>A0A1H2LIB6_9ACTO</name>
<evidence type="ECO:0000256" key="1">
    <source>
        <dbReference type="SAM" id="Phobius"/>
    </source>
</evidence>
<dbReference type="AlphaFoldDB" id="A0A1H2LIB6"/>
<accession>A0A1H2LIB6</accession>
<evidence type="ECO:0000313" key="2">
    <source>
        <dbReference type="EMBL" id="SDU80311.1"/>
    </source>
</evidence>
<proteinExistence type="predicted"/>
<feature type="transmembrane region" description="Helical" evidence="1">
    <location>
        <begin position="185"/>
        <end position="204"/>
    </location>
</feature>
<reference evidence="3" key="1">
    <citation type="submission" date="2016-10" db="EMBL/GenBank/DDBJ databases">
        <authorList>
            <person name="Varghese N."/>
            <person name="Submissions S."/>
        </authorList>
    </citation>
    <scope>NUCLEOTIDE SEQUENCE [LARGE SCALE GENOMIC DNA]</scope>
    <source>
        <strain evidence="3">DSM 10002</strain>
    </source>
</reference>
<dbReference type="Proteomes" id="UP000214355">
    <property type="component" value="Chromosome I"/>
</dbReference>
<keyword evidence="1" id="KW-0812">Transmembrane</keyword>
<evidence type="ECO:0000313" key="3">
    <source>
        <dbReference type="Proteomes" id="UP000214355"/>
    </source>
</evidence>
<feature type="transmembrane region" description="Helical" evidence="1">
    <location>
        <begin position="161"/>
        <end position="179"/>
    </location>
</feature>
<dbReference type="Pfam" id="PF04854">
    <property type="entry name" value="DUF624"/>
    <property type="match status" value="1"/>
</dbReference>
<feature type="transmembrane region" description="Helical" evidence="1">
    <location>
        <begin position="104"/>
        <end position="130"/>
    </location>
</feature>
<keyword evidence="1" id="KW-0472">Membrane</keyword>
<keyword evidence="1" id="KW-1133">Transmembrane helix</keyword>
<feature type="transmembrane region" description="Helical" evidence="1">
    <location>
        <begin position="13"/>
        <end position="38"/>
    </location>
</feature>
<dbReference type="EMBL" id="LT629804">
    <property type="protein sequence ID" value="SDU80311.1"/>
    <property type="molecule type" value="Genomic_DNA"/>
</dbReference>